<dbReference type="AlphaFoldDB" id="A0A3B0YS18"/>
<evidence type="ECO:0000256" key="3">
    <source>
        <dbReference type="ARBA" id="ARBA00022827"/>
    </source>
</evidence>
<name>A0A3B0YS18_9ZZZZ</name>
<feature type="domain" description="Flavodoxin-like fold" evidence="5">
    <location>
        <begin position="20"/>
        <end position="186"/>
    </location>
</feature>
<proteinExistence type="inferred from homology"/>
<evidence type="ECO:0000313" key="6">
    <source>
        <dbReference type="EMBL" id="VAW78287.1"/>
    </source>
</evidence>
<evidence type="ECO:0000256" key="4">
    <source>
        <dbReference type="ARBA" id="ARBA00037981"/>
    </source>
</evidence>
<dbReference type="Gene3D" id="3.40.50.360">
    <property type="match status" value="1"/>
</dbReference>
<dbReference type="InterPro" id="IPR052397">
    <property type="entry name" value="NADPH-QR_MdaB"/>
</dbReference>
<evidence type="ECO:0000259" key="5">
    <source>
        <dbReference type="Pfam" id="PF02525"/>
    </source>
</evidence>
<keyword evidence="3" id="KW-0274">FAD</keyword>
<evidence type="ECO:0000256" key="1">
    <source>
        <dbReference type="ARBA" id="ARBA00001974"/>
    </source>
</evidence>
<evidence type="ECO:0000256" key="2">
    <source>
        <dbReference type="ARBA" id="ARBA00022630"/>
    </source>
</evidence>
<comment type="cofactor">
    <cofactor evidence="1">
        <name>FAD</name>
        <dbReference type="ChEBI" id="CHEBI:57692"/>
    </cofactor>
</comment>
<dbReference type="PANTHER" id="PTHR46305">
    <property type="match status" value="1"/>
</dbReference>
<comment type="similarity">
    <text evidence="4">Belongs to the oxidoreductase MdaB family.</text>
</comment>
<reference evidence="6" key="1">
    <citation type="submission" date="2018-06" db="EMBL/GenBank/DDBJ databases">
        <authorList>
            <person name="Zhirakovskaya E."/>
        </authorList>
    </citation>
    <scope>NUCLEOTIDE SEQUENCE</scope>
</reference>
<sequence length="197" mass="22229">MSKRALVIDAHQKWEGFAEGRLNNDMAALTGRIMKTCGYEVRNSTVEQGYDPAEELDKTQWADVLVIHAPVFWFGVPGLFKTYIDEVYTAGLGRLWESDGRSSTDASKRYGSGGLSEGRQYMICTTWNAPKEVFSDPAQFFDGKTVDEVLIGLHKLYQFMGMTRLSGYHCHDVLKNPQIEQDFAAYTALLKNTFCDD</sequence>
<dbReference type="InterPro" id="IPR029039">
    <property type="entry name" value="Flavoprotein-like_sf"/>
</dbReference>
<dbReference type="Pfam" id="PF02525">
    <property type="entry name" value="Flavodoxin_2"/>
    <property type="match status" value="1"/>
</dbReference>
<dbReference type="EMBL" id="UOFK01000148">
    <property type="protein sequence ID" value="VAW78287.1"/>
    <property type="molecule type" value="Genomic_DNA"/>
</dbReference>
<dbReference type="SUPFAM" id="SSF52218">
    <property type="entry name" value="Flavoproteins"/>
    <property type="match status" value="1"/>
</dbReference>
<organism evidence="6">
    <name type="scientific">hydrothermal vent metagenome</name>
    <dbReference type="NCBI Taxonomy" id="652676"/>
    <lineage>
        <taxon>unclassified sequences</taxon>
        <taxon>metagenomes</taxon>
        <taxon>ecological metagenomes</taxon>
    </lineage>
</organism>
<protein>
    <recommendedName>
        <fullName evidence="5">Flavodoxin-like fold domain-containing protein</fullName>
    </recommendedName>
</protein>
<keyword evidence="2" id="KW-0285">Flavoprotein</keyword>
<dbReference type="InterPro" id="IPR003680">
    <property type="entry name" value="Flavodoxin_fold"/>
</dbReference>
<gene>
    <name evidence="6" type="ORF">MNBD_GAMMA13-1801</name>
</gene>
<dbReference type="PANTHER" id="PTHR46305:SF3">
    <property type="entry name" value="NADPH:QUINONE OXIDOREDUCTASE MDAB"/>
    <property type="match status" value="1"/>
</dbReference>
<accession>A0A3B0YS18</accession>